<dbReference type="Proteomes" id="UP000664081">
    <property type="component" value="Unassembled WGS sequence"/>
</dbReference>
<dbReference type="EMBL" id="JAFNLT010000004">
    <property type="protein sequence ID" value="MBO1226963.1"/>
    <property type="molecule type" value="Genomic_DNA"/>
</dbReference>
<gene>
    <name evidence="1" type="ORF">J3T88_06435</name>
</gene>
<dbReference type="RefSeq" id="WP_207572596.1">
    <property type="nucleotide sequence ID" value="NZ_JAFNLQ010000014.1"/>
</dbReference>
<comment type="caution">
    <text evidence="1">The sequence shown here is derived from an EMBL/GenBank/DDBJ whole genome shotgun (WGS) entry which is preliminary data.</text>
</comment>
<keyword evidence="2" id="KW-1185">Reference proteome</keyword>
<sequence>MVKYKVLKDAIDKKTDKDYATGDIVDEPIRVINDFEKRLKAKGYELPFFERVNKPKK</sequence>
<name>A0ABS3L1N1_9STAP</name>
<proteinExistence type="predicted"/>
<accession>A0ABS3L1N1</accession>
<protein>
    <submittedName>
        <fullName evidence="1">Uncharacterized protein</fullName>
    </submittedName>
</protein>
<reference evidence="1 2" key="1">
    <citation type="submission" date="2021-03" db="EMBL/GenBank/DDBJ databases">
        <title>Staphylococci and Mammaliicocci in bats.</title>
        <authorList>
            <person name="Fountain K."/>
        </authorList>
    </citation>
    <scope>NUCLEOTIDE SEQUENCE [LARGE SCALE GENOMIC DNA]</scope>
    <source>
        <strain evidence="1 2">18_1_E_SW</strain>
    </source>
</reference>
<organism evidence="1 2">
    <name type="scientific">Staphylococcus nepalensis</name>
    <dbReference type="NCBI Taxonomy" id="214473"/>
    <lineage>
        <taxon>Bacteria</taxon>
        <taxon>Bacillati</taxon>
        <taxon>Bacillota</taxon>
        <taxon>Bacilli</taxon>
        <taxon>Bacillales</taxon>
        <taxon>Staphylococcaceae</taxon>
        <taxon>Staphylococcus</taxon>
    </lineage>
</organism>
<evidence type="ECO:0000313" key="2">
    <source>
        <dbReference type="Proteomes" id="UP000664081"/>
    </source>
</evidence>
<evidence type="ECO:0000313" key="1">
    <source>
        <dbReference type="EMBL" id="MBO1226963.1"/>
    </source>
</evidence>